<reference evidence="1" key="1">
    <citation type="journal article" date="1991" name="Nucleic Acids Res.">
        <title>A transposon with an unusual LTR arrangement from Chlamydomonas reinhardtii contains an internal tandem array of 76 bp repeats.</title>
        <authorList>
            <person name="Day A."/>
            <person name="Rochaix J.D."/>
        </authorList>
    </citation>
    <scope>NUCLEOTIDE SEQUENCE</scope>
    <source>
        <strain evidence="1">FUD44</strain>
    </source>
</reference>
<organism evidence="1">
    <name type="scientific">Chlamydomonas reinhardtii</name>
    <name type="common">Chlamydomonas smithii</name>
    <dbReference type="NCBI Taxonomy" id="3055"/>
    <lineage>
        <taxon>Eukaryota</taxon>
        <taxon>Viridiplantae</taxon>
        <taxon>Chlorophyta</taxon>
        <taxon>core chlorophytes</taxon>
        <taxon>Chlorophyceae</taxon>
        <taxon>CS clade</taxon>
        <taxon>Chlamydomonadales</taxon>
        <taxon>Chlamydomonadaceae</taxon>
        <taxon>Chlamydomonas</taxon>
    </lineage>
</organism>
<accession>Q99202</accession>
<proteinExistence type="predicted"/>
<dbReference type="EMBL" id="X56231">
    <property type="protein sequence ID" value="CAA39683.1"/>
    <property type="molecule type" value="Genomic_DNA"/>
</dbReference>
<sequence length="157" mass="17533">LLSRCQAPCMYLWTRQAGLCRSVGRLYGTASVSRYGLMLTVVTRLACCAARSLPILQDMYAYMLLRQSHSRGSVFCQCLMNPETQANVRISSATHVNANCMCRLPTREWTPREPTLVPFSPGLTSPGGAITYHRSARSSVLYVITIKSVWRHRLTCG</sequence>
<protein>
    <submittedName>
        <fullName evidence="1">ORF19</fullName>
    </submittedName>
</protein>
<dbReference type="PIR" id="S14021">
    <property type="entry name" value="S14021"/>
</dbReference>
<name>Q99202_CHLRE</name>
<dbReference type="AlphaFoldDB" id="Q99202"/>
<evidence type="ECO:0000313" key="1">
    <source>
        <dbReference type="EMBL" id="CAA39683.1"/>
    </source>
</evidence>